<dbReference type="GO" id="GO:0030246">
    <property type="term" value="F:carbohydrate binding"/>
    <property type="evidence" value="ECO:0007669"/>
    <property type="project" value="InterPro"/>
</dbReference>
<evidence type="ECO:0000313" key="9">
    <source>
        <dbReference type="Proteomes" id="UP001302367"/>
    </source>
</evidence>
<dbReference type="GO" id="GO:0004553">
    <property type="term" value="F:hydrolase activity, hydrolyzing O-glycosyl compounds"/>
    <property type="evidence" value="ECO:0007669"/>
    <property type="project" value="InterPro"/>
</dbReference>
<gene>
    <name evidence="6" type="ORF">CB0940_11976</name>
    <name evidence="7" type="ORF">RHO25_008998</name>
</gene>
<dbReference type="GO" id="GO:0005975">
    <property type="term" value="P:carbohydrate metabolic process"/>
    <property type="evidence" value="ECO:0007669"/>
    <property type="project" value="InterPro"/>
</dbReference>
<dbReference type="OrthoDB" id="10070917at2759"/>
<evidence type="ECO:0000256" key="3">
    <source>
        <dbReference type="SAM" id="SignalP"/>
    </source>
</evidence>
<dbReference type="Gene3D" id="3.20.20.80">
    <property type="entry name" value="Glycosidases"/>
    <property type="match status" value="1"/>
</dbReference>
<dbReference type="SUPFAM" id="SSF51011">
    <property type="entry name" value="Glycosyl hydrolase domain"/>
    <property type="match status" value="1"/>
</dbReference>
<proteinExistence type="inferred from homology"/>
<dbReference type="InterPro" id="IPR048395">
    <property type="entry name" value="Glyco_hydro_31_C"/>
</dbReference>
<dbReference type="InterPro" id="IPR000322">
    <property type="entry name" value="Glyco_hydro_31_TIM"/>
</dbReference>
<dbReference type="Pfam" id="PF21365">
    <property type="entry name" value="Glyco_hydro_31_3rd"/>
    <property type="match status" value="1"/>
</dbReference>
<dbReference type="InterPro" id="IPR017853">
    <property type="entry name" value="GH"/>
</dbReference>
<dbReference type="EMBL" id="LKMD01000099">
    <property type="protein sequence ID" value="PIB03064.1"/>
    <property type="molecule type" value="Genomic_DNA"/>
</dbReference>
<dbReference type="InterPro" id="IPR013780">
    <property type="entry name" value="Glyco_hydro_b"/>
</dbReference>
<evidence type="ECO:0000313" key="6">
    <source>
        <dbReference type="EMBL" id="PIB03064.1"/>
    </source>
</evidence>
<evidence type="ECO:0000256" key="1">
    <source>
        <dbReference type="ARBA" id="ARBA00007806"/>
    </source>
</evidence>
<feature type="domain" description="Glycoside hydrolase family 31 TIM barrel" evidence="4">
    <location>
        <begin position="311"/>
        <end position="619"/>
    </location>
</feature>
<name>A0A2G5IEW6_CERBT</name>
<reference evidence="6 8" key="1">
    <citation type="submission" date="2015-10" db="EMBL/GenBank/DDBJ databases">
        <title>The cercosporin biosynthetic gene cluster was horizontally transferred to several fungal lineages and shown to be expanded in Cercospora beticola based on microsynteny with recipient genomes.</title>
        <authorList>
            <person name="De Jonge R."/>
            <person name="Ebert M.K."/>
            <person name="Suttle J.C."/>
            <person name="Jurick Ii W.M."/>
            <person name="Secor G.A."/>
            <person name="Thomma B.P."/>
            <person name="Van De Peer Y."/>
            <person name="Bolton M.D."/>
        </authorList>
    </citation>
    <scope>NUCLEOTIDE SEQUENCE [LARGE SCALE GENOMIC DNA]</scope>
    <source>
        <strain evidence="6 8">09-40</strain>
    </source>
</reference>
<dbReference type="InterPro" id="IPR044112">
    <property type="entry name" value="YihQ_TIM-like"/>
</dbReference>
<feature type="chain" id="PRO_5013754343" evidence="3">
    <location>
        <begin position="22"/>
        <end position="767"/>
    </location>
</feature>
<keyword evidence="3" id="KW-0732">Signal</keyword>
<dbReference type="InterPro" id="IPR011013">
    <property type="entry name" value="Gal_mutarotase_sf_dom"/>
</dbReference>
<dbReference type="EMBL" id="CP134188">
    <property type="protein sequence ID" value="WPB04352.1"/>
    <property type="molecule type" value="Genomic_DNA"/>
</dbReference>
<dbReference type="SUPFAM" id="SSF51445">
    <property type="entry name" value="(Trans)glycosidases"/>
    <property type="match status" value="1"/>
</dbReference>
<keyword evidence="2" id="KW-0378">Hydrolase</keyword>
<dbReference type="Pfam" id="PF01055">
    <property type="entry name" value="Glyco_hydro_31_2nd"/>
    <property type="match status" value="1"/>
</dbReference>
<evidence type="ECO:0000313" key="7">
    <source>
        <dbReference type="EMBL" id="WPB04352.1"/>
    </source>
</evidence>
<dbReference type="Proteomes" id="UP001302367">
    <property type="component" value="Chromosome 5"/>
</dbReference>
<protein>
    <submittedName>
        <fullName evidence="6">Alpha-glucosidase</fullName>
    </submittedName>
</protein>
<reference evidence="7 9" key="2">
    <citation type="submission" date="2023-09" db="EMBL/GenBank/DDBJ databases">
        <title>Complete-Gapless Cercospora beticola genome.</title>
        <authorList>
            <person name="Wyatt N.A."/>
            <person name="Spanner R.E."/>
            <person name="Bolton M.D."/>
        </authorList>
    </citation>
    <scope>NUCLEOTIDE SEQUENCE [LARGE SCALE GENOMIC DNA]</scope>
    <source>
        <strain evidence="7">Cb09-40</strain>
    </source>
</reference>
<evidence type="ECO:0000259" key="5">
    <source>
        <dbReference type="Pfam" id="PF21365"/>
    </source>
</evidence>
<dbReference type="SUPFAM" id="SSF74650">
    <property type="entry name" value="Galactose mutarotase-like"/>
    <property type="match status" value="1"/>
</dbReference>
<sequence>MRVSQLFAASSYLLCAASTQSILFPSNDSKSTWELGSEFVLSREHDRLQISSQTLDIWSTATDKPFIRASAGNDSVTGSNGAFNITEIDIDTTDGQDIDDVQLVDWDGTATGKAARISGQLTFKGQVSGQYALYFWVPSDLSDRIAFYLDITSATEDPLKKLYFSFTSNAGEDFYGLGGQASFASLKNQSIPVITREQGVGRGDEPITSLENANNSIAGGSFYTTYTSVPSYISTDGKVFYLSEKSTGYSNFDFTEPDAVTIRYDSLSVDGAFTRAENLFDAIEALTAYTGRQPALPRWVDDGAILGIQGGQDKVNRIVEQGLQLGAPIAGVWLQDWVGTHSQVGPYLNISRLWWNWENDDVLYPTWTEFVQNLRDQYNVRTLSYINTFLTNVSTKDTGFRRNLYDEASANHYFVQNTTTNSTAIISSGPGLQAGVVDLTNRYLRDWYEDVLRQQVWNSNISGFMTDFGEYTPLSGDVKVYDAVSDAFFYHNAYPTQWAAYHRALVEDLGLQDEAVLFHRSAAQSSQKYMNLFWVGDQNVDWGVNDGIKSVVTIMVHMGFSGYSQQHSDVGGYTTVLTYNNYNITRSPELLGRWGELAAVSSAAFRSHEGNIPSVNAQFYSNTTTYEYYGYNARLFASLGKYRRHILETESEPKGWPLLRPVVLEHPQDLRARNISYQSFYLGQHLYVAPVLDPQTFEVTVYLPAGNGNRTYEHVWTGTKYNGGQDVTVAAPYGKPAVFLVNGARTPELQPFLDFVKAENGTKLSVE</sequence>
<keyword evidence="2" id="KW-0326">Glycosidase</keyword>
<evidence type="ECO:0000256" key="2">
    <source>
        <dbReference type="RuleBase" id="RU361185"/>
    </source>
</evidence>
<feature type="signal peptide" evidence="3">
    <location>
        <begin position="1"/>
        <end position="21"/>
    </location>
</feature>
<dbReference type="InterPro" id="IPR052990">
    <property type="entry name" value="Sulfoquinovosidase_GH31"/>
</dbReference>
<dbReference type="CDD" id="cd06594">
    <property type="entry name" value="GH31_glucosidase_YihQ"/>
    <property type="match status" value="1"/>
</dbReference>
<dbReference type="PANTHER" id="PTHR46959">
    <property type="entry name" value="SULFOQUINOVOSIDASE"/>
    <property type="match status" value="1"/>
</dbReference>
<keyword evidence="9" id="KW-1185">Reference proteome</keyword>
<comment type="similarity">
    <text evidence="1 2">Belongs to the glycosyl hydrolase 31 family.</text>
</comment>
<dbReference type="NCBIfam" id="NF007746">
    <property type="entry name" value="PRK10426.1"/>
    <property type="match status" value="1"/>
</dbReference>
<dbReference type="AlphaFoldDB" id="A0A2G5IEW6"/>
<dbReference type="CDD" id="cd14752">
    <property type="entry name" value="GH31_N"/>
    <property type="match status" value="1"/>
</dbReference>
<dbReference type="Gene3D" id="2.60.40.1180">
    <property type="entry name" value="Golgi alpha-mannosidase II"/>
    <property type="match status" value="1"/>
</dbReference>
<dbReference type="PANTHER" id="PTHR46959:SF2">
    <property type="entry name" value="SULFOQUINOVOSIDASE"/>
    <property type="match status" value="1"/>
</dbReference>
<dbReference type="Proteomes" id="UP000230605">
    <property type="component" value="Chromosome 10"/>
</dbReference>
<evidence type="ECO:0000313" key="8">
    <source>
        <dbReference type="Proteomes" id="UP000230605"/>
    </source>
</evidence>
<evidence type="ECO:0000259" key="4">
    <source>
        <dbReference type="Pfam" id="PF01055"/>
    </source>
</evidence>
<accession>A0A2G5IEW6</accession>
<dbReference type="Gene3D" id="2.60.40.1760">
    <property type="entry name" value="glycosyl hydrolase (family 31)"/>
    <property type="match status" value="1"/>
</dbReference>
<feature type="domain" description="Glycosyl hydrolase family 31 C-terminal" evidence="5">
    <location>
        <begin position="655"/>
        <end position="743"/>
    </location>
</feature>
<organism evidence="6 8">
    <name type="scientific">Cercospora beticola</name>
    <name type="common">Sugarbeet leaf spot fungus</name>
    <dbReference type="NCBI Taxonomy" id="122368"/>
    <lineage>
        <taxon>Eukaryota</taxon>
        <taxon>Fungi</taxon>
        <taxon>Dikarya</taxon>
        <taxon>Ascomycota</taxon>
        <taxon>Pezizomycotina</taxon>
        <taxon>Dothideomycetes</taxon>
        <taxon>Dothideomycetidae</taxon>
        <taxon>Mycosphaerellales</taxon>
        <taxon>Mycosphaerellaceae</taxon>
        <taxon>Cercospora</taxon>
    </lineage>
</organism>